<evidence type="ECO:0000313" key="4">
    <source>
        <dbReference type="WBParaSite" id="jg4016"/>
    </source>
</evidence>
<organism evidence="3 4">
    <name type="scientific">Ditylenchus dipsaci</name>
    <dbReference type="NCBI Taxonomy" id="166011"/>
    <lineage>
        <taxon>Eukaryota</taxon>
        <taxon>Metazoa</taxon>
        <taxon>Ecdysozoa</taxon>
        <taxon>Nematoda</taxon>
        <taxon>Chromadorea</taxon>
        <taxon>Rhabditida</taxon>
        <taxon>Tylenchina</taxon>
        <taxon>Tylenchomorpha</taxon>
        <taxon>Sphaerularioidea</taxon>
        <taxon>Anguinidae</taxon>
        <taxon>Anguininae</taxon>
        <taxon>Ditylenchus</taxon>
    </lineage>
</organism>
<name>A0A915E8N1_9BILA</name>
<dbReference type="Proteomes" id="UP000887574">
    <property type="component" value="Unplaced"/>
</dbReference>
<protein>
    <submittedName>
        <fullName evidence="4">Uncharacterized protein</fullName>
    </submittedName>
</protein>
<evidence type="ECO:0000313" key="3">
    <source>
        <dbReference type="Proteomes" id="UP000887574"/>
    </source>
</evidence>
<feature type="signal peptide" evidence="2">
    <location>
        <begin position="1"/>
        <end position="24"/>
    </location>
</feature>
<reference evidence="4" key="1">
    <citation type="submission" date="2022-11" db="UniProtKB">
        <authorList>
            <consortium name="WormBaseParasite"/>
        </authorList>
    </citation>
    <scope>IDENTIFICATION</scope>
</reference>
<sequence>MQSTNLFVALALPLLGELLLMVSATTFDSMDANRERDLFWANLMSHPKSNGFQPYQYSPERVSLPTYYSHSFPSKTSSHSQSQKLENNKSVSKQTSLPQRNNLGLDSLFSEAPINANYEKTAAIPSNFYASDDYASPSSYGSHKRANLLKLATKQLEGLAGSRKIIL</sequence>
<feature type="chain" id="PRO_5037893186" evidence="2">
    <location>
        <begin position="25"/>
        <end position="167"/>
    </location>
</feature>
<evidence type="ECO:0000256" key="2">
    <source>
        <dbReference type="SAM" id="SignalP"/>
    </source>
</evidence>
<proteinExistence type="predicted"/>
<keyword evidence="2" id="KW-0732">Signal</keyword>
<evidence type="ECO:0000256" key="1">
    <source>
        <dbReference type="SAM" id="MobiDB-lite"/>
    </source>
</evidence>
<feature type="region of interest" description="Disordered" evidence="1">
    <location>
        <begin position="71"/>
        <end position="99"/>
    </location>
</feature>
<dbReference type="AlphaFoldDB" id="A0A915E8N1"/>
<keyword evidence="3" id="KW-1185">Reference proteome</keyword>
<feature type="compositionally biased region" description="Low complexity" evidence="1">
    <location>
        <begin position="71"/>
        <end position="84"/>
    </location>
</feature>
<feature type="compositionally biased region" description="Polar residues" evidence="1">
    <location>
        <begin position="88"/>
        <end position="99"/>
    </location>
</feature>
<dbReference type="WBParaSite" id="jg4016">
    <property type="protein sequence ID" value="jg4016"/>
    <property type="gene ID" value="jg4016"/>
</dbReference>
<accession>A0A915E8N1</accession>